<dbReference type="InterPro" id="IPR001633">
    <property type="entry name" value="EAL_dom"/>
</dbReference>
<evidence type="ECO:0000259" key="4">
    <source>
        <dbReference type="PROSITE" id="PS50887"/>
    </source>
</evidence>
<dbReference type="PROSITE" id="PS50887">
    <property type="entry name" value="GGDEF"/>
    <property type="match status" value="1"/>
</dbReference>
<keyword evidence="1" id="KW-0812">Transmembrane</keyword>
<gene>
    <name evidence="5" type="ORF">FZO89_12745</name>
</gene>
<dbReference type="PANTHER" id="PTHR33121">
    <property type="entry name" value="CYCLIC DI-GMP PHOSPHODIESTERASE PDEF"/>
    <property type="match status" value="1"/>
</dbReference>
<dbReference type="OrthoDB" id="197861at2"/>
<feature type="domain" description="EAL" evidence="2">
    <location>
        <begin position="625"/>
        <end position="880"/>
    </location>
</feature>
<evidence type="ECO:0000256" key="1">
    <source>
        <dbReference type="SAM" id="Phobius"/>
    </source>
</evidence>
<sequence>MGVGPRLSTAILASRFGRRLFLLFCLAALVPASVVFWMTYRTATADAEASRVQVLRDGAKNYALGVFERLQLADQALATVDALAIADGRDGELLALYFSDVSVRPRPPVGQLPPRLQVTSAPDGARPQLLRVDGDRMLVATLAPGFLWGESAEMSQDMRICVYDARERMFCGGHPGTDPDDRLLTANWDLFLKAGFDAPAWTAVSVAGAGPSLLRYRGVVIPAAAAVLLLALLLSSVQIRRVLVPLSDLLRRIQRVEGGTTTVATQAGEDEFALLTRTFDAMQQRIGRQIDTLRILSDIDRLLLGGASLEQLLDLVARRLRHLAGPATICIVVPPLDADSATMLCLLRRDGDAVEQLPCPDPRGGQTGSAQGQWLAVDAVEPGCAREACLGHGVREVFALLPAEAPRPVQVLLGFTARPPAWEQPLAQAAKLAEAIPVAFAFEERRRQLVFQARHDPLTQLPNRLATFEAVSQAIGDAAAAGTRFAVAFLDLDRFKSINDGLGHGSGDELLAGVGRRIRDSLPATDFVGRFGGDEFCVILADARSDAEAEQAMRRIVDGLSRPVSAGGREFVQGFSAGIAFYPDHGRDASTLIHNADLAMYQGKRAGGRGLRVFAPEMNAAARSRLQMENELRDAIAAGAIEVHYQARVDSRDGRVVGAEALARWTHPRAGPIPPATFIALAEDTGLIDDLGELVLHKACAQLAAWTASGLRLAQVSVNVSGHQLRSRRLAETVRRAVEAAGIPASALELEITETALILDREAGEQQLRRVREFGATVAIDDFGTGYSSLSYLAELPFDTLKIDRSFVSGIGDGGTPMAAIVRATIGLARELGKHVVAEGVESMPDVEQLARWGCHVIQGYVYHRPADATAFAAMLRSGTPRG</sequence>
<dbReference type="InterPro" id="IPR035919">
    <property type="entry name" value="EAL_sf"/>
</dbReference>
<keyword evidence="6" id="KW-1185">Reference proteome</keyword>
<dbReference type="SMART" id="SM00267">
    <property type="entry name" value="GGDEF"/>
    <property type="match status" value="1"/>
</dbReference>
<proteinExistence type="predicted"/>
<dbReference type="SUPFAM" id="SSF141868">
    <property type="entry name" value="EAL domain-like"/>
    <property type="match status" value="1"/>
</dbReference>
<dbReference type="NCBIfam" id="TIGR00254">
    <property type="entry name" value="GGDEF"/>
    <property type="match status" value="1"/>
</dbReference>
<dbReference type="InterPro" id="IPR029787">
    <property type="entry name" value="Nucleotide_cyclase"/>
</dbReference>
<dbReference type="Pfam" id="PF00990">
    <property type="entry name" value="GGDEF"/>
    <property type="match status" value="1"/>
</dbReference>
<reference evidence="5 6" key="1">
    <citation type="submission" date="2019-08" db="EMBL/GenBank/DDBJ databases">
        <title>Luteimonas viscosus sp. nov., isolated from soil of a sunflower field.</title>
        <authorList>
            <person name="Jianli Z."/>
            <person name="Ying Z."/>
        </authorList>
    </citation>
    <scope>NUCLEOTIDE SEQUENCE [LARGE SCALE GENOMIC DNA]</scope>
    <source>
        <strain evidence="5 6">XBU10</strain>
    </source>
</reference>
<dbReference type="PROSITE" id="PS50883">
    <property type="entry name" value="EAL"/>
    <property type="match status" value="1"/>
</dbReference>
<dbReference type="Pfam" id="PF00563">
    <property type="entry name" value="EAL"/>
    <property type="match status" value="1"/>
</dbReference>
<dbReference type="GO" id="GO:0016020">
    <property type="term" value="C:membrane"/>
    <property type="evidence" value="ECO:0007669"/>
    <property type="project" value="InterPro"/>
</dbReference>
<dbReference type="EMBL" id="VTFT01000001">
    <property type="protein sequence ID" value="TYT27057.1"/>
    <property type="molecule type" value="Genomic_DNA"/>
</dbReference>
<name>A0A5D4XQU4_9GAMM</name>
<feature type="domain" description="HAMP" evidence="3">
    <location>
        <begin position="240"/>
        <end position="291"/>
    </location>
</feature>
<dbReference type="RefSeq" id="WP_149103611.1">
    <property type="nucleotide sequence ID" value="NZ_VTFT01000001.1"/>
</dbReference>
<dbReference type="SMART" id="SM00052">
    <property type="entry name" value="EAL"/>
    <property type="match status" value="1"/>
</dbReference>
<dbReference type="GO" id="GO:0071111">
    <property type="term" value="F:cyclic-guanylate-specific phosphodiesterase activity"/>
    <property type="evidence" value="ECO:0007669"/>
    <property type="project" value="InterPro"/>
</dbReference>
<dbReference type="Proteomes" id="UP000324973">
    <property type="component" value="Unassembled WGS sequence"/>
</dbReference>
<protein>
    <submittedName>
        <fullName evidence="5">EAL domain-containing protein</fullName>
    </submittedName>
</protein>
<evidence type="ECO:0000313" key="6">
    <source>
        <dbReference type="Proteomes" id="UP000324973"/>
    </source>
</evidence>
<evidence type="ECO:0000259" key="2">
    <source>
        <dbReference type="PROSITE" id="PS50883"/>
    </source>
</evidence>
<dbReference type="CDD" id="cd01949">
    <property type="entry name" value="GGDEF"/>
    <property type="match status" value="1"/>
</dbReference>
<keyword evidence="1" id="KW-1133">Transmembrane helix</keyword>
<dbReference type="InterPro" id="IPR003660">
    <property type="entry name" value="HAMP_dom"/>
</dbReference>
<accession>A0A5D4XQU4</accession>
<dbReference type="Gene3D" id="3.30.70.270">
    <property type="match status" value="1"/>
</dbReference>
<organism evidence="5 6">
    <name type="scientific">Luteimonas viscosa</name>
    <dbReference type="NCBI Taxonomy" id="1132694"/>
    <lineage>
        <taxon>Bacteria</taxon>
        <taxon>Pseudomonadati</taxon>
        <taxon>Pseudomonadota</taxon>
        <taxon>Gammaproteobacteria</taxon>
        <taxon>Lysobacterales</taxon>
        <taxon>Lysobacteraceae</taxon>
        <taxon>Luteimonas</taxon>
    </lineage>
</organism>
<dbReference type="PROSITE" id="PS50885">
    <property type="entry name" value="HAMP"/>
    <property type="match status" value="1"/>
</dbReference>
<evidence type="ECO:0000259" key="3">
    <source>
        <dbReference type="PROSITE" id="PS50885"/>
    </source>
</evidence>
<dbReference type="PANTHER" id="PTHR33121:SF79">
    <property type="entry name" value="CYCLIC DI-GMP PHOSPHODIESTERASE PDED-RELATED"/>
    <property type="match status" value="1"/>
</dbReference>
<dbReference type="Pfam" id="PF00672">
    <property type="entry name" value="HAMP"/>
    <property type="match status" value="1"/>
</dbReference>
<dbReference type="SUPFAM" id="SSF55073">
    <property type="entry name" value="Nucleotide cyclase"/>
    <property type="match status" value="1"/>
</dbReference>
<feature type="domain" description="GGDEF" evidence="4">
    <location>
        <begin position="483"/>
        <end position="616"/>
    </location>
</feature>
<dbReference type="InterPro" id="IPR043128">
    <property type="entry name" value="Rev_trsase/Diguanyl_cyclase"/>
</dbReference>
<dbReference type="Gene3D" id="6.10.340.10">
    <property type="match status" value="1"/>
</dbReference>
<dbReference type="InterPro" id="IPR050706">
    <property type="entry name" value="Cyclic-di-GMP_PDE-like"/>
</dbReference>
<dbReference type="SMART" id="SM00304">
    <property type="entry name" value="HAMP"/>
    <property type="match status" value="1"/>
</dbReference>
<feature type="transmembrane region" description="Helical" evidence="1">
    <location>
        <begin position="20"/>
        <end position="40"/>
    </location>
</feature>
<dbReference type="CDD" id="cd01948">
    <property type="entry name" value="EAL"/>
    <property type="match status" value="1"/>
</dbReference>
<evidence type="ECO:0000313" key="5">
    <source>
        <dbReference type="EMBL" id="TYT27057.1"/>
    </source>
</evidence>
<dbReference type="GO" id="GO:0007165">
    <property type="term" value="P:signal transduction"/>
    <property type="evidence" value="ECO:0007669"/>
    <property type="project" value="InterPro"/>
</dbReference>
<dbReference type="Gene3D" id="3.20.20.450">
    <property type="entry name" value="EAL domain"/>
    <property type="match status" value="1"/>
</dbReference>
<dbReference type="AlphaFoldDB" id="A0A5D4XQU4"/>
<keyword evidence="1" id="KW-0472">Membrane</keyword>
<dbReference type="InterPro" id="IPR000160">
    <property type="entry name" value="GGDEF_dom"/>
</dbReference>
<comment type="caution">
    <text evidence="5">The sequence shown here is derived from an EMBL/GenBank/DDBJ whole genome shotgun (WGS) entry which is preliminary data.</text>
</comment>